<reference evidence="1 2" key="1">
    <citation type="submission" date="2013-08" db="EMBL/GenBank/DDBJ databases">
        <title>The genome sequence of Knoellia subterranea.</title>
        <authorList>
            <person name="Zhu W."/>
            <person name="Wang G."/>
        </authorList>
    </citation>
    <scope>NUCLEOTIDE SEQUENCE [LARGE SCALE GENOMIC DNA]</scope>
    <source>
        <strain evidence="1 2">KCTC 19937</strain>
    </source>
</reference>
<sequence>MALELIERWIGPIVQIQQSLESSIKEALEVQEWTSMTTVFASIVDEVTTIAEAPNVLHHCICL</sequence>
<evidence type="ECO:0000313" key="2">
    <source>
        <dbReference type="Proteomes" id="UP000030011"/>
    </source>
</evidence>
<name>A0A0A0JSA2_9MICO</name>
<keyword evidence="2" id="KW-1185">Reference proteome</keyword>
<comment type="caution">
    <text evidence="1">The sequence shown here is derived from an EMBL/GenBank/DDBJ whole genome shotgun (WGS) entry which is preliminary data.</text>
</comment>
<proteinExistence type="predicted"/>
<gene>
    <name evidence="1" type="ORF">N803_01075</name>
</gene>
<protein>
    <submittedName>
        <fullName evidence="1">Uncharacterized protein</fullName>
    </submittedName>
</protein>
<dbReference type="EMBL" id="AVPK01000001">
    <property type="protein sequence ID" value="KGN39564.1"/>
    <property type="molecule type" value="Genomic_DNA"/>
</dbReference>
<dbReference type="Proteomes" id="UP000030011">
    <property type="component" value="Unassembled WGS sequence"/>
</dbReference>
<dbReference type="AlphaFoldDB" id="A0A0A0JSA2"/>
<organism evidence="1 2">
    <name type="scientific">Knoellia subterranea KCTC 19937</name>
    <dbReference type="NCBI Taxonomy" id="1385521"/>
    <lineage>
        <taxon>Bacteria</taxon>
        <taxon>Bacillati</taxon>
        <taxon>Actinomycetota</taxon>
        <taxon>Actinomycetes</taxon>
        <taxon>Micrococcales</taxon>
        <taxon>Intrasporangiaceae</taxon>
        <taxon>Knoellia</taxon>
    </lineage>
</organism>
<accession>A0A0A0JSA2</accession>
<evidence type="ECO:0000313" key="1">
    <source>
        <dbReference type="EMBL" id="KGN39564.1"/>
    </source>
</evidence>